<dbReference type="VEuPathDB" id="CryptoDB:Vbra_21170"/>
<dbReference type="InterPro" id="IPR001453">
    <property type="entry name" value="MoaB/Mog_dom"/>
</dbReference>
<dbReference type="SUPFAM" id="SSF53218">
    <property type="entry name" value="Molybdenum cofactor biosynthesis proteins"/>
    <property type="match status" value="1"/>
</dbReference>
<feature type="domain" description="MoaB/Mog" evidence="14">
    <location>
        <begin position="417"/>
        <end position="584"/>
    </location>
</feature>
<protein>
    <recommendedName>
        <fullName evidence="2">FAD synthase</fullName>
        <ecNumber evidence="2">2.7.7.2</ecNumber>
    </recommendedName>
    <alternativeName>
        <fullName evidence="10">FAD pyrophosphorylase</fullName>
    </alternativeName>
    <alternativeName>
        <fullName evidence="11">FMN adenylyltransferase</fullName>
    </alternativeName>
</protein>
<dbReference type="CDD" id="cd00885">
    <property type="entry name" value="cinA"/>
    <property type="match status" value="1"/>
</dbReference>
<gene>
    <name evidence="15" type="ORF">Vbra_21170</name>
</gene>
<dbReference type="InterPro" id="IPR036425">
    <property type="entry name" value="MoaB/Mog-like_dom_sf"/>
</dbReference>
<accession>A0A0G4F4N6</accession>
<organism evidence="15 16">
    <name type="scientific">Vitrella brassicaformis (strain CCMP3155)</name>
    <dbReference type="NCBI Taxonomy" id="1169540"/>
    <lineage>
        <taxon>Eukaryota</taxon>
        <taxon>Sar</taxon>
        <taxon>Alveolata</taxon>
        <taxon>Colpodellida</taxon>
        <taxon>Vitrellaceae</taxon>
        <taxon>Vitrella</taxon>
    </lineage>
</organism>
<dbReference type="STRING" id="1169540.A0A0G4F4N6"/>
<evidence type="ECO:0000313" key="15">
    <source>
        <dbReference type="EMBL" id="CEM06680.1"/>
    </source>
</evidence>
<dbReference type="InterPro" id="IPR056596">
    <property type="entry name" value="FLAD1_M"/>
</dbReference>
<dbReference type="Gene3D" id="3.40.980.10">
    <property type="entry name" value="MoaB/Mog-like domain"/>
    <property type="match status" value="1"/>
</dbReference>
<keyword evidence="5" id="KW-0808">Transferase</keyword>
<keyword evidence="9" id="KW-0067">ATP-binding</keyword>
<evidence type="ECO:0000256" key="11">
    <source>
        <dbReference type="ARBA" id="ARBA00031871"/>
    </source>
</evidence>
<keyword evidence="7" id="KW-0547">Nucleotide-binding</keyword>
<feature type="compositionally biased region" description="Polar residues" evidence="13">
    <location>
        <begin position="680"/>
        <end position="696"/>
    </location>
</feature>
<dbReference type="SMART" id="SM00852">
    <property type="entry name" value="MoCF_biosynth"/>
    <property type="match status" value="1"/>
</dbReference>
<evidence type="ECO:0000313" key="16">
    <source>
        <dbReference type="Proteomes" id="UP000041254"/>
    </source>
</evidence>
<evidence type="ECO:0000256" key="6">
    <source>
        <dbReference type="ARBA" id="ARBA00022695"/>
    </source>
</evidence>
<dbReference type="InterPro" id="IPR014729">
    <property type="entry name" value="Rossmann-like_a/b/a_fold"/>
</dbReference>
<dbReference type="Gene3D" id="3.40.50.620">
    <property type="entry name" value="HUPs"/>
    <property type="match status" value="1"/>
</dbReference>
<dbReference type="InterPro" id="IPR002500">
    <property type="entry name" value="PAPS_reduct_dom"/>
</dbReference>
<evidence type="ECO:0000256" key="13">
    <source>
        <dbReference type="SAM" id="MobiDB-lite"/>
    </source>
</evidence>
<evidence type="ECO:0000256" key="7">
    <source>
        <dbReference type="ARBA" id="ARBA00022741"/>
    </source>
</evidence>
<keyword evidence="6" id="KW-0548">Nucleotidyltransferase</keyword>
<evidence type="ECO:0000256" key="12">
    <source>
        <dbReference type="ARBA" id="ARBA00049494"/>
    </source>
</evidence>
<feature type="compositionally biased region" description="Low complexity" evidence="13">
    <location>
        <begin position="18"/>
        <end position="28"/>
    </location>
</feature>
<dbReference type="AlphaFoldDB" id="A0A0G4F4N6"/>
<evidence type="ECO:0000256" key="3">
    <source>
        <dbReference type="ARBA" id="ARBA00022630"/>
    </source>
</evidence>
<evidence type="ECO:0000256" key="5">
    <source>
        <dbReference type="ARBA" id="ARBA00022679"/>
    </source>
</evidence>
<feature type="region of interest" description="Disordered" evidence="13">
    <location>
        <begin position="670"/>
        <end position="702"/>
    </location>
</feature>
<evidence type="ECO:0000256" key="4">
    <source>
        <dbReference type="ARBA" id="ARBA00022643"/>
    </source>
</evidence>
<evidence type="ECO:0000256" key="2">
    <source>
        <dbReference type="ARBA" id="ARBA00012393"/>
    </source>
</evidence>
<dbReference type="GO" id="GO:0003919">
    <property type="term" value="F:FMN adenylyltransferase activity"/>
    <property type="evidence" value="ECO:0007669"/>
    <property type="project" value="UniProtKB-EC"/>
</dbReference>
<keyword evidence="8" id="KW-0274">FAD</keyword>
<dbReference type="Pfam" id="PF00994">
    <property type="entry name" value="MoCF_biosynth"/>
    <property type="match status" value="1"/>
</dbReference>
<proteinExistence type="predicted"/>
<name>A0A0G4F4N6_VITBC</name>
<evidence type="ECO:0000256" key="10">
    <source>
        <dbReference type="ARBA" id="ARBA00031145"/>
    </source>
</evidence>
<comment type="catalytic activity">
    <reaction evidence="12">
        <text>FMN + ATP + H(+) = FAD + diphosphate</text>
        <dbReference type="Rhea" id="RHEA:17237"/>
        <dbReference type="ChEBI" id="CHEBI:15378"/>
        <dbReference type="ChEBI" id="CHEBI:30616"/>
        <dbReference type="ChEBI" id="CHEBI:33019"/>
        <dbReference type="ChEBI" id="CHEBI:57692"/>
        <dbReference type="ChEBI" id="CHEBI:58210"/>
        <dbReference type="EC" id="2.7.7.2"/>
    </reaction>
</comment>
<dbReference type="EC" id="2.7.7.2" evidence="2"/>
<dbReference type="Proteomes" id="UP000041254">
    <property type="component" value="Unassembled WGS sequence"/>
</dbReference>
<reference evidence="15 16" key="1">
    <citation type="submission" date="2014-11" db="EMBL/GenBank/DDBJ databases">
        <authorList>
            <person name="Zhu J."/>
            <person name="Qi W."/>
            <person name="Song R."/>
        </authorList>
    </citation>
    <scope>NUCLEOTIDE SEQUENCE [LARGE SCALE GENOMIC DNA]</scope>
</reference>
<evidence type="ECO:0000256" key="8">
    <source>
        <dbReference type="ARBA" id="ARBA00022827"/>
    </source>
</evidence>
<dbReference type="OMA" id="GCYRKAR"/>
<dbReference type="CDD" id="cd23948">
    <property type="entry name" value="FAD_synthase"/>
    <property type="match status" value="1"/>
</dbReference>
<feature type="region of interest" description="Disordered" evidence="13">
    <location>
        <begin position="70"/>
        <end position="116"/>
    </location>
</feature>
<evidence type="ECO:0000256" key="9">
    <source>
        <dbReference type="ARBA" id="ARBA00022840"/>
    </source>
</evidence>
<keyword evidence="16" id="KW-1185">Reference proteome</keyword>
<dbReference type="Pfam" id="PF01507">
    <property type="entry name" value="PAPS_reduct"/>
    <property type="match status" value="1"/>
</dbReference>
<dbReference type="PANTHER" id="PTHR23293:SF9">
    <property type="entry name" value="FAD SYNTHASE"/>
    <property type="match status" value="1"/>
</dbReference>
<feature type="compositionally biased region" description="Basic and acidic residues" evidence="13">
    <location>
        <begin position="107"/>
        <end position="116"/>
    </location>
</feature>
<feature type="compositionally biased region" description="Basic and acidic residues" evidence="13">
    <location>
        <begin position="89"/>
        <end position="100"/>
    </location>
</feature>
<evidence type="ECO:0000256" key="1">
    <source>
        <dbReference type="ARBA" id="ARBA00004726"/>
    </source>
</evidence>
<comment type="pathway">
    <text evidence="1">Cofactor biosynthesis; FAD biosynthesis; FAD from FMN: step 1/1.</text>
</comment>
<dbReference type="GO" id="GO:0005524">
    <property type="term" value="F:ATP binding"/>
    <property type="evidence" value="ECO:0007669"/>
    <property type="project" value="UniProtKB-KW"/>
</dbReference>
<feature type="region of interest" description="Disordered" evidence="13">
    <location>
        <begin position="1"/>
        <end position="29"/>
    </location>
</feature>
<dbReference type="OrthoDB" id="270728at2759"/>
<dbReference type="GO" id="GO:0006747">
    <property type="term" value="P:FAD biosynthetic process"/>
    <property type="evidence" value="ECO:0007669"/>
    <property type="project" value="TreeGrafter"/>
</dbReference>
<keyword evidence="3" id="KW-0285">Flavoprotein</keyword>
<dbReference type="SUPFAM" id="SSF52402">
    <property type="entry name" value="Adenine nucleotide alpha hydrolases-like"/>
    <property type="match status" value="1"/>
</dbReference>
<dbReference type="PANTHER" id="PTHR23293">
    <property type="entry name" value="FAD SYNTHETASE-RELATED FMN ADENYLYLTRANSFERASE"/>
    <property type="match status" value="1"/>
</dbReference>
<keyword evidence="4" id="KW-0288">FMN</keyword>
<dbReference type="EMBL" id="CDMY01000369">
    <property type="protein sequence ID" value="CEM06680.1"/>
    <property type="molecule type" value="Genomic_DNA"/>
</dbReference>
<dbReference type="Pfam" id="PF24102">
    <property type="entry name" value="FLAD1_M"/>
    <property type="match status" value="1"/>
</dbReference>
<dbReference type="InParanoid" id="A0A0G4F4N6"/>
<sequence>MTLTRSRGFVHRPTYHKSPSSPLFLSPPVRTLPPSTASLLPRHWPAQQPSSGRFPLLLSWPRARRLLTGMAGGGDGTPAGTTGATSVYGEKESGGSRVRSESGVSGRIERTETGGRWRESSFRESYELYKELDGTEDPMLEPIAGRSLRVLVDALRLYGPEGVVCSFNGGKDAVLILHLMRAALAKYLYDKMRDARRRKGGRAVSEANLDEEVPVDTLLAEGYGELLTGRCRAIYFENNQTEFQEVRDFVWDTQRQYDIDLMVFHSNFVDGLSECLGLQEEQYGNDKLAFVLGTRRGDPNCGDQGWFEPSSTWMPPFMRVNPILDWDYGSVWHFLRTHGLPYCRLYDEGYTSLGRKDNTWKNPALRNEDGSYQPAYLLADWAKERAGRIPTGETTLECELRDIDARRRKIKEARSASLVVIGDEILKGKTSDANTYTATKELRATGIPLRRVSVVSDDEDEIAEEVRRQSQKFDVVITSGGIGPTHDDVTVRAVAKAFGQRMAINNDMLNRIKLAFRINDGQPLTSAQRKMAWLPEFATLRTAPSSAGAKEWPILQCENVFILPGVPEFFRKKVEIICRHFLTSNPIFAKRVVLRAVEEKIAAHLDATVEEHQEVTFGSYPFFHHASFKTIITLEAAEETKVEAALEALLGRLDAEWIVKVEDSDTLSVKSDEMAAAAPPTQNQEEQRAASPSRTEATIHTD</sequence>
<evidence type="ECO:0000259" key="14">
    <source>
        <dbReference type="SMART" id="SM00852"/>
    </source>
</evidence>